<dbReference type="EMBL" id="CAJNOR010001744">
    <property type="protein sequence ID" value="CAF1192610.1"/>
    <property type="molecule type" value="Genomic_DNA"/>
</dbReference>
<gene>
    <name evidence="1" type="ORF">XAT740_LOCUS23207</name>
</gene>
<dbReference type="Proteomes" id="UP000663828">
    <property type="component" value="Unassembled WGS sequence"/>
</dbReference>
<dbReference type="AlphaFoldDB" id="A0A814VLL8"/>
<comment type="caution">
    <text evidence="1">The sequence shown here is derived from an EMBL/GenBank/DDBJ whole genome shotgun (WGS) entry which is preliminary data.</text>
</comment>
<organism evidence="1 2">
    <name type="scientific">Adineta ricciae</name>
    <name type="common">Rotifer</name>
    <dbReference type="NCBI Taxonomy" id="249248"/>
    <lineage>
        <taxon>Eukaryota</taxon>
        <taxon>Metazoa</taxon>
        <taxon>Spiralia</taxon>
        <taxon>Gnathifera</taxon>
        <taxon>Rotifera</taxon>
        <taxon>Eurotatoria</taxon>
        <taxon>Bdelloidea</taxon>
        <taxon>Adinetida</taxon>
        <taxon>Adinetidae</taxon>
        <taxon>Adineta</taxon>
    </lineage>
</organism>
<dbReference type="Gene3D" id="3.40.50.12780">
    <property type="entry name" value="N-terminal domain of ligase-like"/>
    <property type="match status" value="1"/>
</dbReference>
<protein>
    <submittedName>
        <fullName evidence="1">Uncharacterized protein</fullName>
    </submittedName>
</protein>
<evidence type="ECO:0000313" key="1">
    <source>
        <dbReference type="EMBL" id="CAF1192610.1"/>
    </source>
</evidence>
<proteinExistence type="predicted"/>
<accession>A0A814VLL8</accession>
<reference evidence="1" key="1">
    <citation type="submission" date="2021-02" db="EMBL/GenBank/DDBJ databases">
        <authorList>
            <person name="Nowell W R."/>
        </authorList>
    </citation>
    <scope>NUCLEOTIDE SEQUENCE</scope>
</reference>
<dbReference type="InterPro" id="IPR042099">
    <property type="entry name" value="ANL_N_sf"/>
</dbReference>
<dbReference type="SUPFAM" id="SSF56801">
    <property type="entry name" value="Acetyl-CoA synthetase-like"/>
    <property type="match status" value="1"/>
</dbReference>
<name>A0A814VLL8_ADIRI</name>
<keyword evidence="2" id="KW-1185">Reference proteome</keyword>
<evidence type="ECO:0000313" key="2">
    <source>
        <dbReference type="Proteomes" id="UP000663828"/>
    </source>
</evidence>
<sequence length="104" mass="11846">MIGENKVVKIRPYDDMKTVIMAGTDVSQLQMPVSTQLHHELLQQAQNMSQKVALMLDERMLSFTEIIQCVQIVTAHLLKKITGVQQNEIVHHMLQRSVELPIAL</sequence>